<dbReference type="PANTHER" id="PTHR44591:SF3">
    <property type="entry name" value="RESPONSE REGULATORY DOMAIN-CONTAINING PROTEIN"/>
    <property type="match status" value="1"/>
</dbReference>
<keyword evidence="5" id="KW-1185">Reference proteome</keyword>
<dbReference type="Proteomes" id="UP000006048">
    <property type="component" value="Chromosome"/>
</dbReference>
<name>I4B607_TURPD</name>
<dbReference type="PANTHER" id="PTHR44591">
    <property type="entry name" value="STRESS RESPONSE REGULATOR PROTEIN 1"/>
    <property type="match status" value="1"/>
</dbReference>
<dbReference type="SUPFAM" id="SSF52172">
    <property type="entry name" value="CheY-like"/>
    <property type="match status" value="1"/>
</dbReference>
<dbReference type="Gene3D" id="3.40.50.2300">
    <property type="match status" value="1"/>
</dbReference>
<dbReference type="InterPro" id="IPR001789">
    <property type="entry name" value="Sig_transdc_resp-reg_receiver"/>
</dbReference>
<dbReference type="InterPro" id="IPR050595">
    <property type="entry name" value="Bact_response_regulator"/>
</dbReference>
<keyword evidence="1 2" id="KW-0597">Phosphoprotein</keyword>
<dbReference type="Pfam" id="PF00072">
    <property type="entry name" value="Response_reg"/>
    <property type="match status" value="1"/>
</dbReference>
<dbReference type="PROSITE" id="PS50110">
    <property type="entry name" value="RESPONSE_REGULATORY"/>
    <property type="match status" value="1"/>
</dbReference>
<dbReference type="EMBL" id="CP002959">
    <property type="protein sequence ID" value="AFM12714.1"/>
    <property type="molecule type" value="Genomic_DNA"/>
</dbReference>
<feature type="domain" description="Response regulatory" evidence="3">
    <location>
        <begin position="2"/>
        <end position="118"/>
    </location>
</feature>
<protein>
    <submittedName>
        <fullName evidence="4">Response regulator receiver protein</fullName>
    </submittedName>
</protein>
<evidence type="ECO:0000313" key="4">
    <source>
        <dbReference type="EMBL" id="AFM12714.1"/>
    </source>
</evidence>
<dbReference type="InterPro" id="IPR011006">
    <property type="entry name" value="CheY-like_superfamily"/>
</dbReference>
<dbReference type="AlphaFoldDB" id="I4B607"/>
<dbReference type="HOGENOM" id="CLU_1137615_0_0_12"/>
<evidence type="ECO:0000256" key="2">
    <source>
        <dbReference type="PROSITE-ProRule" id="PRU00169"/>
    </source>
</evidence>
<evidence type="ECO:0000313" key="5">
    <source>
        <dbReference type="Proteomes" id="UP000006048"/>
    </source>
</evidence>
<dbReference type="RefSeq" id="WP_014803220.1">
    <property type="nucleotide sequence ID" value="NC_018020.1"/>
</dbReference>
<organism evidence="4 5">
    <name type="scientific">Turneriella parva (strain ATCC BAA-1111 / DSM 21527 / NCTC 11395 / H)</name>
    <name type="common">Leptospira parva</name>
    <dbReference type="NCBI Taxonomy" id="869212"/>
    <lineage>
        <taxon>Bacteria</taxon>
        <taxon>Pseudomonadati</taxon>
        <taxon>Spirochaetota</taxon>
        <taxon>Spirochaetia</taxon>
        <taxon>Leptospirales</taxon>
        <taxon>Leptospiraceae</taxon>
        <taxon>Turneriella</taxon>
    </lineage>
</organism>
<reference evidence="4 5" key="1">
    <citation type="submission" date="2012-06" db="EMBL/GenBank/DDBJ databases">
        <title>The complete chromosome of genome of Turneriella parva DSM 21527.</title>
        <authorList>
            <consortium name="US DOE Joint Genome Institute (JGI-PGF)"/>
            <person name="Lucas S."/>
            <person name="Han J."/>
            <person name="Lapidus A."/>
            <person name="Bruce D."/>
            <person name="Goodwin L."/>
            <person name="Pitluck S."/>
            <person name="Peters L."/>
            <person name="Kyrpides N."/>
            <person name="Mavromatis K."/>
            <person name="Ivanova N."/>
            <person name="Mikhailova N."/>
            <person name="Chertkov O."/>
            <person name="Detter J.C."/>
            <person name="Tapia R."/>
            <person name="Han C."/>
            <person name="Land M."/>
            <person name="Hauser L."/>
            <person name="Markowitz V."/>
            <person name="Cheng J.-F."/>
            <person name="Hugenholtz P."/>
            <person name="Woyke T."/>
            <person name="Wu D."/>
            <person name="Gronow S."/>
            <person name="Wellnitz S."/>
            <person name="Brambilla E."/>
            <person name="Klenk H.-P."/>
            <person name="Eisen J.A."/>
        </authorList>
    </citation>
    <scope>NUCLEOTIDE SEQUENCE [LARGE SCALE GENOMIC DNA]</scope>
    <source>
        <strain evidence="5">ATCC BAA-1111 / DSM 21527 / NCTC 11395 / H</strain>
    </source>
</reference>
<dbReference type="OrthoDB" id="9802426at2"/>
<feature type="modified residue" description="4-aspartylphosphate" evidence="2">
    <location>
        <position position="51"/>
    </location>
</feature>
<evidence type="ECO:0000259" key="3">
    <source>
        <dbReference type="PROSITE" id="PS50110"/>
    </source>
</evidence>
<dbReference type="KEGG" id="tpx:Turpa_2068"/>
<dbReference type="CDD" id="cd00156">
    <property type="entry name" value="REC"/>
    <property type="match status" value="1"/>
</dbReference>
<proteinExistence type="predicted"/>
<dbReference type="GO" id="GO:0000160">
    <property type="term" value="P:phosphorelay signal transduction system"/>
    <property type="evidence" value="ECO:0007669"/>
    <property type="project" value="InterPro"/>
</dbReference>
<gene>
    <name evidence="4" type="ordered locus">Turpa_2068</name>
</gene>
<accession>I4B607</accession>
<sequence length="244" mass="27469">MKILVIEDDQIQHELLAAIFKPLQIEGTFCLTGEAGLERLRTHYFDAVLLDMGLPGRSGVQVLRSIRDNPMTREMPVMVFTADKTKEMLLQCMRYGISDYIGKPFQINQFGQKMTNLRRMLLFKKETGERGTEAKVVTERIPGVLKFVFGGVFTADSIAKTRQLYSTSLQALTRSEQILINLSALPGLAEAELKTFTQLLAVFAPKRPLVVAGRSYGPLINVMTDFESTLFITEDDALEHRQYG</sequence>
<dbReference type="SMART" id="SM00448">
    <property type="entry name" value="REC"/>
    <property type="match status" value="1"/>
</dbReference>
<evidence type="ECO:0000256" key="1">
    <source>
        <dbReference type="ARBA" id="ARBA00022553"/>
    </source>
</evidence>
<dbReference type="STRING" id="869212.Turpa_2068"/>